<dbReference type="EMBL" id="VSRL01000003">
    <property type="protein sequence ID" value="NKE55579.1"/>
    <property type="molecule type" value="Genomic_DNA"/>
</dbReference>
<feature type="region of interest" description="Disordered" evidence="1">
    <location>
        <begin position="65"/>
        <end position="88"/>
    </location>
</feature>
<evidence type="ECO:0000313" key="3">
    <source>
        <dbReference type="EMBL" id="NKE55579.1"/>
    </source>
</evidence>
<dbReference type="PROSITE" id="PS51257">
    <property type="entry name" value="PROKAR_LIPOPROTEIN"/>
    <property type="match status" value="1"/>
</dbReference>
<feature type="signal peptide" evidence="2">
    <location>
        <begin position="1"/>
        <end position="20"/>
    </location>
</feature>
<dbReference type="RefSeq" id="WP_167969505.1">
    <property type="nucleotide sequence ID" value="NZ_VSRL01000003.1"/>
</dbReference>
<comment type="caution">
    <text evidence="3">The sequence shown here is derived from an EMBL/GenBank/DDBJ whole genome shotgun (WGS) entry which is preliminary data.</text>
</comment>
<protein>
    <recommendedName>
        <fullName evidence="5">DUF3558 domain-containing protein</fullName>
    </recommendedName>
</protein>
<dbReference type="Proteomes" id="UP001515943">
    <property type="component" value="Unassembled WGS sequence"/>
</dbReference>
<name>A0ABX1F9U5_9PSEU</name>
<reference evidence="3 4" key="1">
    <citation type="submission" date="2019-08" db="EMBL/GenBank/DDBJ databases">
        <title>Lentzea from Indian Himalayas.</title>
        <authorList>
            <person name="Mandal S."/>
            <person name="Mallick Gupta A."/>
            <person name="Maiti P.K."/>
            <person name="Sarkar J."/>
            <person name="Mandal S."/>
        </authorList>
    </citation>
    <scope>NUCLEOTIDE SEQUENCE [LARGE SCALE GENOMIC DNA]</scope>
    <source>
        <strain evidence="3 4">PSKA42</strain>
    </source>
</reference>
<feature type="chain" id="PRO_5046718041" description="DUF3558 domain-containing protein" evidence="2">
    <location>
        <begin position="21"/>
        <end position="199"/>
    </location>
</feature>
<evidence type="ECO:0000256" key="2">
    <source>
        <dbReference type="SAM" id="SignalP"/>
    </source>
</evidence>
<sequence>MRPVICMMATAMVLVGGCSAKRVETPTFGPTPTVITTPFPSVPTGPVAPAKYTKAALKSCLDIKQEMGGDLPPPEPEKDQDLGSRSSSRSCIFRAPEHSVVLGIQSWSNTDDATGIRAGPDYAAKDFAEHSKTWEKASGVNLGSDARWRAKHPTACGLEVLDENAVLSVIRNSSTAIDEEQCRGSVRELAQKFYAAVQP</sequence>
<proteinExistence type="predicted"/>
<evidence type="ECO:0000256" key="1">
    <source>
        <dbReference type="SAM" id="MobiDB-lite"/>
    </source>
</evidence>
<evidence type="ECO:0000313" key="4">
    <source>
        <dbReference type="Proteomes" id="UP001515943"/>
    </source>
</evidence>
<gene>
    <name evidence="3" type="ORF">FXN61_01555</name>
</gene>
<evidence type="ECO:0008006" key="5">
    <source>
        <dbReference type="Google" id="ProtNLM"/>
    </source>
</evidence>
<organism evidence="3 4">
    <name type="scientific">Lentzea indica</name>
    <dbReference type="NCBI Taxonomy" id="2604800"/>
    <lineage>
        <taxon>Bacteria</taxon>
        <taxon>Bacillati</taxon>
        <taxon>Actinomycetota</taxon>
        <taxon>Actinomycetes</taxon>
        <taxon>Pseudonocardiales</taxon>
        <taxon>Pseudonocardiaceae</taxon>
        <taxon>Lentzea</taxon>
    </lineage>
</organism>
<keyword evidence="2" id="KW-0732">Signal</keyword>
<accession>A0ABX1F9U5</accession>
<keyword evidence="4" id="KW-1185">Reference proteome</keyword>